<dbReference type="PANTHER" id="PTHR23065:SF7">
    <property type="entry name" value="NOSTRIN, ISOFORM H"/>
    <property type="match status" value="1"/>
</dbReference>
<sequence length="955" mass="104071">MATRRQASTTSLSRYARDNSPDFADRSLDFCNSFWGSSDAGVDVLFARMRGAIRTMEELRNFWKERAMAEEQYAKRLASLARFPLGRDEIGELRTALDTLRAETEKQASFHLNVAQHVKNDLEGPTNTLLNRQLQHKKNYQSAIEREFKLKQQQESHVARAREKYESDCMRINSYTAQATIMQGKELEKIQTKLERAQQTVGANEQDFQKFSRILQDTTAKWEQDWKEFCDRCQDIEDERMEFMKDNMWAYANVISTVCVSDDESCERVRLSLEQFEPEKDMENFVFNYGTGNGIPNPPMFINYAHPEAIPPSAQRPGHRPANFQRVTERARDFFVPPPAQEEESDPQQNTAGIGAGGGSNDVPPPNQSRPVSRASSRRVPPPTQGSAAPNGRPGTNPADPNAEPIAANEQTMLKVGDRAYPVDLTHNPQETRSGVSVNGGGAPPRVGQDDDPLARQMAELRNAASSAGSIRRNQQPEQQPQARPTHQARDSTSQLSPPPGGRGGGPPNKTDYRRSAEFVVGGPPPGGSSRPTSPNPPTAVLAMPPSTVSDQVVQNVLADYQQSFPGERKSASRPTSRAGSYSGPNPIQHQGQQSAQGRPMSSDSMAGIGAQGRSPSPQPFRPPSRAPSPMQQPGQRGVSPAATRNNSISPAAHSAQLPPQNALSNRRNSSSMRPPAGAVGGVATPLVQANGSISGPGHTSRQSSISQRPVSPNPVGIALGRDGRVVEDELADRYARPYQPPAPAPQQQGVPRPIQQQQQQQQPPPPNGRGGSYFPPTQGPPQPPYGAPPPAPGYAQPQYAAPPPTQPIPPVPQQQQPQGYGQYPTYGQPPVQDYGRGDGPARAPSIGMGQPQQGQGGYYQNGAGQMQQYGQSYGQPQVARAPSPQPLPNQTTSPTVTALYDYQAVIDEEFDFQTNDVIAVTATPEDGWWSGELLDEARKQPGRHVFPSNFVRLL</sequence>
<feature type="compositionally biased region" description="Low complexity" evidence="8">
    <location>
        <begin position="861"/>
        <end position="878"/>
    </location>
</feature>
<dbReference type="GO" id="GO:0009898">
    <property type="term" value="C:cytoplasmic side of plasma membrane"/>
    <property type="evidence" value="ECO:0007669"/>
    <property type="project" value="TreeGrafter"/>
</dbReference>
<dbReference type="InterPro" id="IPR036028">
    <property type="entry name" value="SH3-like_dom_sf"/>
</dbReference>
<comment type="subcellular location">
    <subcellularLocation>
        <location evidence="1">Cytoplasm</location>
        <location evidence="1">Cytoskeleton</location>
    </subcellularLocation>
</comment>
<dbReference type="CDD" id="cd07651">
    <property type="entry name" value="F-BAR_PombeCdc15_like"/>
    <property type="match status" value="1"/>
</dbReference>
<feature type="domain" description="SH3" evidence="9">
    <location>
        <begin position="892"/>
        <end position="955"/>
    </location>
</feature>
<feature type="compositionally biased region" description="Polar residues" evidence="8">
    <location>
        <begin position="464"/>
        <end position="496"/>
    </location>
</feature>
<evidence type="ECO:0000256" key="7">
    <source>
        <dbReference type="PROSITE-ProRule" id="PRU01077"/>
    </source>
</evidence>
<feature type="region of interest" description="Disordered" evidence="8">
    <location>
        <begin position="338"/>
        <end position="404"/>
    </location>
</feature>
<evidence type="ECO:0000256" key="5">
    <source>
        <dbReference type="ARBA" id="ARBA00023212"/>
    </source>
</evidence>
<dbReference type="OrthoDB" id="19092at2759"/>
<feature type="domain" description="F-BAR" evidence="10">
    <location>
        <begin position="28"/>
        <end position="281"/>
    </location>
</feature>
<dbReference type="SUPFAM" id="SSF50044">
    <property type="entry name" value="SH3-domain"/>
    <property type="match status" value="1"/>
</dbReference>
<evidence type="ECO:0000256" key="2">
    <source>
        <dbReference type="ARBA" id="ARBA00022443"/>
    </source>
</evidence>
<dbReference type="SUPFAM" id="SSF103657">
    <property type="entry name" value="BAR/IMD domain-like"/>
    <property type="match status" value="1"/>
</dbReference>
<reference evidence="11 12" key="1">
    <citation type="journal article" date="2014" name="PLoS Genet.">
        <title>Analysis of the Phlebiopsis gigantea genome, transcriptome and secretome provides insight into its pioneer colonization strategies of wood.</title>
        <authorList>
            <person name="Hori C."/>
            <person name="Ishida T."/>
            <person name="Igarashi K."/>
            <person name="Samejima M."/>
            <person name="Suzuki H."/>
            <person name="Master E."/>
            <person name="Ferreira P."/>
            <person name="Ruiz-Duenas F.J."/>
            <person name="Held B."/>
            <person name="Canessa P."/>
            <person name="Larrondo L.F."/>
            <person name="Schmoll M."/>
            <person name="Druzhinina I.S."/>
            <person name="Kubicek C.P."/>
            <person name="Gaskell J.A."/>
            <person name="Kersten P."/>
            <person name="St John F."/>
            <person name="Glasner J."/>
            <person name="Sabat G."/>
            <person name="Splinter BonDurant S."/>
            <person name="Syed K."/>
            <person name="Yadav J."/>
            <person name="Mgbeahuruike A.C."/>
            <person name="Kovalchuk A."/>
            <person name="Asiegbu F.O."/>
            <person name="Lackner G."/>
            <person name="Hoffmeister D."/>
            <person name="Rencoret J."/>
            <person name="Gutierrez A."/>
            <person name="Sun H."/>
            <person name="Lindquist E."/>
            <person name="Barry K."/>
            <person name="Riley R."/>
            <person name="Grigoriev I.V."/>
            <person name="Henrissat B."/>
            <person name="Kues U."/>
            <person name="Berka R.M."/>
            <person name="Martinez A.T."/>
            <person name="Covert S.F."/>
            <person name="Blanchette R.A."/>
            <person name="Cullen D."/>
        </authorList>
    </citation>
    <scope>NUCLEOTIDE SEQUENCE [LARGE SCALE GENOMIC DNA]</scope>
    <source>
        <strain evidence="11 12">11061_1 CR5-6</strain>
    </source>
</reference>
<evidence type="ECO:0008006" key="13">
    <source>
        <dbReference type="Google" id="ProtNLM"/>
    </source>
</evidence>
<evidence type="ECO:0000256" key="3">
    <source>
        <dbReference type="ARBA" id="ARBA00022490"/>
    </source>
</evidence>
<keyword evidence="4" id="KW-0597">Phosphoprotein</keyword>
<dbReference type="PROSITE" id="PS51741">
    <property type="entry name" value="F_BAR"/>
    <property type="match status" value="1"/>
</dbReference>
<feature type="compositionally biased region" description="Pro residues" evidence="8">
    <location>
        <begin position="801"/>
        <end position="813"/>
    </location>
</feature>
<evidence type="ECO:0000259" key="10">
    <source>
        <dbReference type="PROSITE" id="PS51741"/>
    </source>
</evidence>
<dbReference type="SMART" id="SM00326">
    <property type="entry name" value="SH3"/>
    <property type="match status" value="1"/>
</dbReference>
<dbReference type="Gene3D" id="1.20.1270.60">
    <property type="entry name" value="Arfaptin homology (AH) domain/BAR domain"/>
    <property type="match status" value="1"/>
</dbReference>
<dbReference type="Gene3D" id="2.30.30.40">
    <property type="entry name" value="SH3 Domains"/>
    <property type="match status" value="1"/>
</dbReference>
<dbReference type="GO" id="GO:0120104">
    <property type="term" value="C:mitotic actomyosin contractile ring, proximal layer"/>
    <property type="evidence" value="ECO:0007669"/>
    <property type="project" value="TreeGrafter"/>
</dbReference>
<keyword evidence="7" id="KW-0175">Coiled coil</keyword>
<feature type="compositionally biased region" description="Low complexity" evidence="8">
    <location>
        <begin position="746"/>
        <end position="762"/>
    </location>
</feature>
<dbReference type="InterPro" id="IPR001452">
    <property type="entry name" value="SH3_domain"/>
</dbReference>
<dbReference type="GO" id="GO:0005543">
    <property type="term" value="F:phospholipid binding"/>
    <property type="evidence" value="ECO:0007669"/>
    <property type="project" value="TreeGrafter"/>
</dbReference>
<dbReference type="HOGENOM" id="CLU_004415_0_0_1"/>
<dbReference type="CDD" id="cd00174">
    <property type="entry name" value="SH3"/>
    <property type="match status" value="1"/>
</dbReference>
<evidence type="ECO:0000313" key="12">
    <source>
        <dbReference type="Proteomes" id="UP000053257"/>
    </source>
</evidence>
<dbReference type="PRINTS" id="PR00499">
    <property type="entry name" value="P67PHOX"/>
</dbReference>
<accession>A0A0C3PTR2</accession>
<dbReference type="AlphaFoldDB" id="A0A0C3PTR2"/>
<keyword evidence="5" id="KW-0206">Cytoskeleton</keyword>
<evidence type="ECO:0000256" key="8">
    <source>
        <dbReference type="SAM" id="MobiDB-lite"/>
    </source>
</evidence>
<evidence type="ECO:0000256" key="4">
    <source>
        <dbReference type="ARBA" id="ARBA00022553"/>
    </source>
</evidence>
<keyword evidence="12" id="KW-1185">Reference proteome</keyword>
<feature type="compositionally biased region" description="Polar residues" evidence="8">
    <location>
        <begin position="573"/>
        <end position="605"/>
    </location>
</feature>
<dbReference type="InterPro" id="IPR031160">
    <property type="entry name" value="F_BAR_dom"/>
</dbReference>
<dbReference type="PROSITE" id="PS50002">
    <property type="entry name" value="SH3"/>
    <property type="match status" value="1"/>
</dbReference>
<feature type="region of interest" description="Disordered" evidence="8">
    <location>
        <begin position="424"/>
        <end position="894"/>
    </location>
</feature>
<dbReference type="EMBL" id="KN840449">
    <property type="protein sequence ID" value="KIP10963.1"/>
    <property type="molecule type" value="Genomic_DNA"/>
</dbReference>
<feature type="compositionally biased region" description="Pro residues" evidence="8">
    <location>
        <begin position="778"/>
        <end position="793"/>
    </location>
</feature>
<gene>
    <name evidence="11" type="ORF">PHLGIDRAFT_33556</name>
</gene>
<protein>
    <recommendedName>
        <fullName evidence="13">SH3 domain-containing protein</fullName>
    </recommendedName>
</protein>
<feature type="compositionally biased region" description="Polar residues" evidence="8">
    <location>
        <begin position="547"/>
        <end position="565"/>
    </location>
</feature>
<dbReference type="SMART" id="SM00055">
    <property type="entry name" value="FCH"/>
    <property type="match status" value="1"/>
</dbReference>
<evidence type="ECO:0000313" key="11">
    <source>
        <dbReference type="EMBL" id="KIP10963.1"/>
    </source>
</evidence>
<proteinExistence type="predicted"/>
<feature type="compositionally biased region" description="Polar residues" evidence="8">
    <location>
        <begin position="688"/>
        <end position="711"/>
    </location>
</feature>
<feature type="compositionally biased region" description="Low complexity" evidence="8">
    <location>
        <begin position="369"/>
        <end position="379"/>
    </location>
</feature>
<dbReference type="InterPro" id="IPR027267">
    <property type="entry name" value="AH/BAR_dom_sf"/>
</dbReference>
<feature type="compositionally biased region" description="Polar residues" evidence="8">
    <location>
        <begin position="427"/>
        <end position="437"/>
    </location>
</feature>
<organism evidence="11 12">
    <name type="scientific">Phlebiopsis gigantea (strain 11061_1 CR5-6)</name>
    <name type="common">White-rot fungus</name>
    <name type="synonym">Peniophora gigantea</name>
    <dbReference type="NCBI Taxonomy" id="745531"/>
    <lineage>
        <taxon>Eukaryota</taxon>
        <taxon>Fungi</taxon>
        <taxon>Dikarya</taxon>
        <taxon>Basidiomycota</taxon>
        <taxon>Agaricomycotina</taxon>
        <taxon>Agaricomycetes</taxon>
        <taxon>Polyporales</taxon>
        <taxon>Phanerochaetaceae</taxon>
        <taxon>Phlebiopsis</taxon>
    </lineage>
</organism>
<keyword evidence="3" id="KW-0963">Cytoplasm</keyword>
<keyword evidence="2 6" id="KW-0728">SH3 domain</keyword>
<dbReference type="InterPro" id="IPR001060">
    <property type="entry name" value="FCH_dom"/>
</dbReference>
<dbReference type="Pfam" id="PF00018">
    <property type="entry name" value="SH3_1"/>
    <property type="match status" value="1"/>
</dbReference>
<dbReference type="FunFam" id="1.20.1270.60:FF:000045">
    <property type="entry name" value="Cell division control protein"/>
    <property type="match status" value="1"/>
</dbReference>
<dbReference type="Proteomes" id="UP000053257">
    <property type="component" value="Unassembled WGS sequence"/>
</dbReference>
<evidence type="ECO:0000256" key="1">
    <source>
        <dbReference type="ARBA" id="ARBA00004245"/>
    </source>
</evidence>
<feature type="compositionally biased region" description="Low complexity" evidence="8">
    <location>
        <begin position="814"/>
        <end position="833"/>
    </location>
</feature>
<feature type="compositionally biased region" description="Pro residues" evidence="8">
    <location>
        <begin position="617"/>
        <end position="627"/>
    </location>
</feature>
<dbReference type="PANTHER" id="PTHR23065">
    <property type="entry name" value="PROLINE-SERINE-THREONINE PHOSPHATASE INTERACTING PROTEIN 1"/>
    <property type="match status" value="1"/>
</dbReference>
<dbReference type="GO" id="GO:0030036">
    <property type="term" value="P:actin cytoskeleton organization"/>
    <property type="evidence" value="ECO:0007669"/>
    <property type="project" value="UniProtKB-ARBA"/>
</dbReference>
<evidence type="ECO:0000256" key="6">
    <source>
        <dbReference type="PROSITE-ProRule" id="PRU00192"/>
    </source>
</evidence>
<name>A0A0C3PTR2_PHLG1</name>
<evidence type="ECO:0000259" key="9">
    <source>
        <dbReference type="PROSITE" id="PS50002"/>
    </source>
</evidence>
<dbReference type="STRING" id="745531.A0A0C3PTR2"/>
<feature type="compositionally biased region" description="Basic and acidic residues" evidence="8">
    <location>
        <begin position="722"/>
        <end position="736"/>
    </location>
</feature>
<dbReference type="Pfam" id="PF00611">
    <property type="entry name" value="FCH"/>
    <property type="match status" value="1"/>
</dbReference>